<keyword evidence="3" id="KW-1185">Reference proteome</keyword>
<organism evidence="2 3">
    <name type="scientific">Sistotremastrum niveocremeum HHB9708</name>
    <dbReference type="NCBI Taxonomy" id="1314777"/>
    <lineage>
        <taxon>Eukaryota</taxon>
        <taxon>Fungi</taxon>
        <taxon>Dikarya</taxon>
        <taxon>Basidiomycota</taxon>
        <taxon>Agaricomycotina</taxon>
        <taxon>Agaricomycetes</taxon>
        <taxon>Sistotremastrales</taxon>
        <taxon>Sistotremastraceae</taxon>
        <taxon>Sertulicium</taxon>
        <taxon>Sertulicium niveocremeum</taxon>
    </lineage>
</organism>
<dbReference type="Gene3D" id="2.130.10.10">
    <property type="entry name" value="YVTN repeat-like/Quinoprotein amine dehydrogenase"/>
    <property type="match status" value="1"/>
</dbReference>
<reference evidence="2 3" key="1">
    <citation type="journal article" date="2016" name="Mol. Biol. Evol.">
        <title>Comparative Genomics of Early-Diverging Mushroom-Forming Fungi Provides Insights into the Origins of Lignocellulose Decay Capabilities.</title>
        <authorList>
            <person name="Nagy L.G."/>
            <person name="Riley R."/>
            <person name="Tritt A."/>
            <person name="Adam C."/>
            <person name="Daum C."/>
            <person name="Floudas D."/>
            <person name="Sun H."/>
            <person name="Yadav J.S."/>
            <person name="Pangilinan J."/>
            <person name="Larsson K.H."/>
            <person name="Matsuura K."/>
            <person name="Barry K."/>
            <person name="Labutti K."/>
            <person name="Kuo R."/>
            <person name="Ohm R.A."/>
            <person name="Bhattacharya S.S."/>
            <person name="Shirouzu T."/>
            <person name="Yoshinaga Y."/>
            <person name="Martin F.M."/>
            <person name="Grigoriev I.V."/>
            <person name="Hibbett D.S."/>
        </authorList>
    </citation>
    <scope>NUCLEOTIDE SEQUENCE [LARGE SCALE GENOMIC DNA]</scope>
    <source>
        <strain evidence="2 3">HHB9708</strain>
    </source>
</reference>
<dbReference type="AlphaFoldDB" id="A0A164MXK8"/>
<keyword evidence="1" id="KW-1133">Transmembrane helix</keyword>
<evidence type="ECO:0000313" key="3">
    <source>
        <dbReference type="Proteomes" id="UP000076722"/>
    </source>
</evidence>
<evidence type="ECO:0000313" key="2">
    <source>
        <dbReference type="EMBL" id="KZS87146.1"/>
    </source>
</evidence>
<name>A0A164MXK8_9AGAM</name>
<keyword evidence="1" id="KW-0812">Transmembrane</keyword>
<evidence type="ECO:0000256" key="1">
    <source>
        <dbReference type="SAM" id="Phobius"/>
    </source>
</evidence>
<feature type="transmembrane region" description="Helical" evidence="1">
    <location>
        <begin position="216"/>
        <end position="236"/>
    </location>
</feature>
<protein>
    <recommendedName>
        <fullName evidence="4">WD40 repeat-like protein</fullName>
    </recommendedName>
</protein>
<keyword evidence="1" id="KW-0472">Membrane</keyword>
<dbReference type="Proteomes" id="UP000076722">
    <property type="component" value="Unassembled WGS sequence"/>
</dbReference>
<proteinExistence type="predicted"/>
<dbReference type="SUPFAM" id="SSF101898">
    <property type="entry name" value="NHL repeat"/>
    <property type="match status" value="1"/>
</dbReference>
<dbReference type="InterPro" id="IPR015943">
    <property type="entry name" value="WD40/YVTN_repeat-like_dom_sf"/>
</dbReference>
<sequence length="245" mass="27538">MSLEDLEVTNIAFQQWSPDGSYYACMDLSCNVTIHCGSNHQVIETYGSPFPGLQPLALVWRQPTNYINVLVCAFQNGLIICLWGDRSDSIFHRIWRLTAHPSSLQGLEIDATDSVMLTLGNDEIKLWHIDPADSSQRLRMYPVLQAMVWVTICGDQQHPVTQVFCWGILTPIENSKIQIDRRVPRVWEFAGIRTRTAIKHYFSHPISSILNARRSVAVLQQIVVCIAIGLGAGYGLGVSVARHLH</sequence>
<evidence type="ECO:0008006" key="4">
    <source>
        <dbReference type="Google" id="ProtNLM"/>
    </source>
</evidence>
<accession>A0A164MXK8</accession>
<dbReference type="EMBL" id="KV419455">
    <property type="protein sequence ID" value="KZS87146.1"/>
    <property type="molecule type" value="Genomic_DNA"/>
</dbReference>
<gene>
    <name evidence="2" type="ORF">SISNIDRAFT_471164</name>
</gene>